<dbReference type="AlphaFoldDB" id="A0A166G9H5"/>
<reference evidence="2 3" key="1">
    <citation type="journal article" date="2016" name="Mol. Biol. Evol.">
        <title>Comparative Genomics of Early-Diverging Mushroom-Forming Fungi Provides Insights into the Origins of Lignocellulose Decay Capabilities.</title>
        <authorList>
            <person name="Nagy L.G."/>
            <person name="Riley R."/>
            <person name="Tritt A."/>
            <person name="Adam C."/>
            <person name="Daum C."/>
            <person name="Floudas D."/>
            <person name="Sun H."/>
            <person name="Yadav J.S."/>
            <person name="Pangilinan J."/>
            <person name="Larsson K.H."/>
            <person name="Matsuura K."/>
            <person name="Barry K."/>
            <person name="Labutti K."/>
            <person name="Kuo R."/>
            <person name="Ohm R.A."/>
            <person name="Bhattacharya S.S."/>
            <person name="Shirouzu T."/>
            <person name="Yoshinaga Y."/>
            <person name="Martin F.M."/>
            <person name="Grigoriev I.V."/>
            <person name="Hibbett D.S."/>
        </authorList>
    </citation>
    <scope>NUCLEOTIDE SEQUENCE [LARGE SCALE GENOMIC DNA]</scope>
    <source>
        <strain evidence="2 3">CBS 109695</strain>
    </source>
</reference>
<dbReference type="EMBL" id="KV417581">
    <property type="protein sequence ID" value="KZP17606.1"/>
    <property type="molecule type" value="Genomic_DNA"/>
</dbReference>
<feature type="non-terminal residue" evidence="2">
    <location>
        <position position="85"/>
    </location>
</feature>
<evidence type="ECO:0000313" key="2">
    <source>
        <dbReference type="EMBL" id="KZP17606.1"/>
    </source>
</evidence>
<sequence length="85" mass="9766">MDFYVIVGRPWENKRRGGRRRRALGSGTEWRRTTHRRGSSSASTVLSLNNRVASCHSLLMSHVMSLLHMFRLHVSRASHVAHQNT</sequence>
<feature type="region of interest" description="Disordered" evidence="1">
    <location>
        <begin position="15"/>
        <end position="43"/>
    </location>
</feature>
<dbReference type="Proteomes" id="UP000076532">
    <property type="component" value="Unassembled WGS sequence"/>
</dbReference>
<keyword evidence="3" id="KW-1185">Reference proteome</keyword>
<evidence type="ECO:0000256" key="1">
    <source>
        <dbReference type="SAM" id="MobiDB-lite"/>
    </source>
</evidence>
<protein>
    <submittedName>
        <fullName evidence="2">Uncharacterized protein</fullName>
    </submittedName>
</protein>
<proteinExistence type="predicted"/>
<evidence type="ECO:0000313" key="3">
    <source>
        <dbReference type="Proteomes" id="UP000076532"/>
    </source>
</evidence>
<gene>
    <name evidence="2" type="ORF">FIBSPDRAFT_25739</name>
</gene>
<accession>A0A166G9H5</accession>
<name>A0A166G9H5_9AGAM</name>
<organism evidence="2 3">
    <name type="scientific">Athelia psychrophila</name>
    <dbReference type="NCBI Taxonomy" id="1759441"/>
    <lineage>
        <taxon>Eukaryota</taxon>
        <taxon>Fungi</taxon>
        <taxon>Dikarya</taxon>
        <taxon>Basidiomycota</taxon>
        <taxon>Agaricomycotina</taxon>
        <taxon>Agaricomycetes</taxon>
        <taxon>Agaricomycetidae</taxon>
        <taxon>Atheliales</taxon>
        <taxon>Atheliaceae</taxon>
        <taxon>Athelia</taxon>
    </lineage>
</organism>